<dbReference type="AlphaFoldDB" id="A0A6J6ZIE4"/>
<protein>
    <submittedName>
        <fullName evidence="1">Unannotated protein</fullName>
    </submittedName>
</protein>
<accession>A0A6J6ZIE4</accession>
<name>A0A6J6ZIE4_9ZZZZ</name>
<proteinExistence type="predicted"/>
<reference evidence="1" key="1">
    <citation type="submission" date="2020-05" db="EMBL/GenBank/DDBJ databases">
        <authorList>
            <person name="Chiriac C."/>
            <person name="Salcher M."/>
            <person name="Ghai R."/>
            <person name="Kavagutti S V."/>
        </authorList>
    </citation>
    <scope>NUCLEOTIDE SEQUENCE</scope>
</reference>
<organism evidence="1">
    <name type="scientific">freshwater metagenome</name>
    <dbReference type="NCBI Taxonomy" id="449393"/>
    <lineage>
        <taxon>unclassified sequences</taxon>
        <taxon>metagenomes</taxon>
        <taxon>ecological metagenomes</taxon>
    </lineage>
</organism>
<sequence>MKFDDIGPQCTQIFFVVVATNDNQDMPTFEFGPNLGDNNRLKEQPSFFLDVLQCVDSKAFEFVTNRIASQFHLGLNLFKVKHLAATDFNSITKNPAILNSDGVSVAEFAHDGGADSIHHCNPGLGNPFGATVGVSARNSGACVNHCGYLRRC</sequence>
<gene>
    <name evidence="1" type="ORF">UFOPK3046_01710</name>
</gene>
<evidence type="ECO:0000313" key="1">
    <source>
        <dbReference type="EMBL" id="CAB4820444.1"/>
    </source>
</evidence>
<dbReference type="EMBL" id="CAFAAQ010000202">
    <property type="protein sequence ID" value="CAB4820444.1"/>
    <property type="molecule type" value="Genomic_DNA"/>
</dbReference>